<evidence type="ECO:0000313" key="3">
    <source>
        <dbReference type="EMBL" id="MBF5051450.1"/>
    </source>
</evidence>
<dbReference type="RefSeq" id="WP_194854756.1">
    <property type="nucleotide sequence ID" value="NZ_ARXR01000001.1"/>
</dbReference>
<dbReference type="CDD" id="cd00093">
    <property type="entry name" value="HTH_XRE"/>
    <property type="match status" value="1"/>
</dbReference>
<dbReference type="Gene3D" id="1.10.10.2910">
    <property type="match status" value="1"/>
</dbReference>
<sequence length="363" mass="41838">MLHERIRRARALKGMTLQEVADQMGGISKQAISKYEQGKDAPNSTRLIQLANVLGVKPEYFFRADSVELGAVDFRKHSAFGKRQQEVVKERVREHMERYMAAENLFESEALHSFKQWHQHFAVNDLDGVEQAADDLRKAWNLGHNPIRNLTEILEEHGVKVVGLDDSHDKFDGLCAVVNGGNDAVIVSNLDRPGERQRFNLAHELGHLVMRLPQTIQETKEEEHWCHRFAGALLFPKSQVFDAFGYHRKRFYEAEFLLVKHEWGISMQAALRRLYDLDVINTSVYRNICQKWSVKRYRRNEPEPLPAERSYRLRQLVFRSLAEDLITPSRAAELLATSLEQIDRVMQNLPENGGQDALKDTGL</sequence>
<accession>A0ABS0ABE0</accession>
<dbReference type="PROSITE" id="PS50943">
    <property type="entry name" value="HTH_CROC1"/>
    <property type="match status" value="1"/>
</dbReference>
<dbReference type="PANTHER" id="PTHR43236">
    <property type="entry name" value="ANTITOXIN HIGA1"/>
    <property type="match status" value="1"/>
</dbReference>
<comment type="caution">
    <text evidence="3">The sequence shown here is derived from an EMBL/GenBank/DDBJ whole genome shotgun (WGS) entry which is preliminary data.</text>
</comment>
<dbReference type="Pfam" id="PF01381">
    <property type="entry name" value="HTH_3"/>
    <property type="match status" value="1"/>
</dbReference>
<keyword evidence="4" id="KW-1185">Reference proteome</keyword>
<dbReference type="EMBL" id="ARXR01000001">
    <property type="protein sequence ID" value="MBF5051450.1"/>
    <property type="molecule type" value="Genomic_DNA"/>
</dbReference>
<proteinExistence type="inferred from homology"/>
<evidence type="ECO:0000256" key="1">
    <source>
        <dbReference type="ARBA" id="ARBA00007227"/>
    </source>
</evidence>
<evidence type="ECO:0000259" key="2">
    <source>
        <dbReference type="PROSITE" id="PS50943"/>
    </source>
</evidence>
<dbReference type="Pfam" id="PF06114">
    <property type="entry name" value="Peptidase_M78"/>
    <property type="match status" value="1"/>
</dbReference>
<gene>
    <name evidence="3" type="ORF">ISO4_00052</name>
</gene>
<protein>
    <recommendedName>
        <fullName evidence="2">HTH cro/C1-type domain-containing protein</fullName>
    </recommendedName>
</protein>
<evidence type="ECO:0000313" key="4">
    <source>
        <dbReference type="Proteomes" id="UP000644441"/>
    </source>
</evidence>
<dbReference type="PANTHER" id="PTHR43236:SF1">
    <property type="entry name" value="BLL7220 PROTEIN"/>
    <property type="match status" value="1"/>
</dbReference>
<dbReference type="SMART" id="SM00530">
    <property type="entry name" value="HTH_XRE"/>
    <property type="match status" value="1"/>
</dbReference>
<name>A0ABS0ABE0_9GAMM</name>
<organism evidence="3 4">
    <name type="scientific">Alloalcanivorax venustensis ISO4</name>
    <dbReference type="NCBI Taxonomy" id="1177184"/>
    <lineage>
        <taxon>Bacteria</taxon>
        <taxon>Pseudomonadati</taxon>
        <taxon>Pseudomonadota</taxon>
        <taxon>Gammaproteobacteria</taxon>
        <taxon>Oceanospirillales</taxon>
        <taxon>Alcanivoracaceae</taxon>
        <taxon>Alloalcanivorax</taxon>
    </lineage>
</organism>
<feature type="domain" description="HTH cro/C1-type" evidence="2">
    <location>
        <begin position="6"/>
        <end position="61"/>
    </location>
</feature>
<comment type="similarity">
    <text evidence="1">Belongs to the short-chain fatty acyl-CoA assimilation regulator (ScfR) family.</text>
</comment>
<dbReference type="SUPFAM" id="SSF47413">
    <property type="entry name" value="lambda repressor-like DNA-binding domains"/>
    <property type="match status" value="1"/>
</dbReference>
<dbReference type="InterPro" id="IPR010982">
    <property type="entry name" value="Lambda_DNA-bd_dom_sf"/>
</dbReference>
<dbReference type="InterPro" id="IPR052345">
    <property type="entry name" value="Rad_response_metalloprotease"/>
</dbReference>
<dbReference type="InterPro" id="IPR010359">
    <property type="entry name" value="IrrE_HExxH"/>
</dbReference>
<dbReference type="Proteomes" id="UP000644441">
    <property type="component" value="Unassembled WGS sequence"/>
</dbReference>
<dbReference type="InterPro" id="IPR001387">
    <property type="entry name" value="Cro/C1-type_HTH"/>
</dbReference>
<reference evidence="3 4" key="1">
    <citation type="submission" date="2012-09" db="EMBL/GenBank/DDBJ databases">
        <title>Genome Sequence of alkane-degrading Bacterium Alcanivorax venustensis ISO4.</title>
        <authorList>
            <person name="Lai Q."/>
            <person name="Shao Z."/>
        </authorList>
    </citation>
    <scope>NUCLEOTIDE SEQUENCE [LARGE SCALE GENOMIC DNA]</scope>
    <source>
        <strain evidence="3 4">ISO4</strain>
    </source>
</reference>
<dbReference type="Gene3D" id="1.10.260.40">
    <property type="entry name" value="lambda repressor-like DNA-binding domains"/>
    <property type="match status" value="1"/>
</dbReference>